<feature type="transmembrane region" description="Helical" evidence="7">
    <location>
        <begin position="93"/>
        <end position="115"/>
    </location>
</feature>
<comment type="subcellular location">
    <subcellularLocation>
        <location evidence="6">Cell membrane</location>
        <topology evidence="6">Multi-pass membrane protein</topology>
    </subcellularLocation>
    <subcellularLocation>
        <location evidence="1">Membrane</location>
        <topology evidence="1">Multi-pass membrane protein</topology>
    </subcellularLocation>
</comment>
<dbReference type="InterPro" id="IPR001626">
    <property type="entry name" value="ABC_TroCD"/>
</dbReference>
<dbReference type="Gene3D" id="1.10.3470.10">
    <property type="entry name" value="ABC transporter involved in vitamin B12 uptake, BtuC"/>
    <property type="match status" value="1"/>
</dbReference>
<dbReference type="AlphaFoldDB" id="A0A2N5ZJH5"/>
<evidence type="ECO:0008006" key="10">
    <source>
        <dbReference type="Google" id="ProtNLM"/>
    </source>
</evidence>
<dbReference type="GO" id="GO:0043190">
    <property type="term" value="C:ATP-binding cassette (ABC) transporter complex"/>
    <property type="evidence" value="ECO:0007669"/>
    <property type="project" value="InterPro"/>
</dbReference>
<evidence type="ECO:0000256" key="4">
    <source>
        <dbReference type="ARBA" id="ARBA00022989"/>
    </source>
</evidence>
<keyword evidence="4 7" id="KW-1133">Transmembrane helix</keyword>
<feature type="transmembrane region" description="Helical" evidence="7">
    <location>
        <begin position="222"/>
        <end position="243"/>
    </location>
</feature>
<reference evidence="8 9" key="1">
    <citation type="submission" date="2017-11" db="EMBL/GenBank/DDBJ databases">
        <title>Genome-resolved metagenomics identifies genetic mobility, metabolic interactions, and unexpected diversity in perchlorate-reducing communities.</title>
        <authorList>
            <person name="Barnum T.P."/>
            <person name="Figueroa I.A."/>
            <person name="Carlstrom C.I."/>
            <person name="Lucas L.N."/>
            <person name="Engelbrektson A.L."/>
            <person name="Coates J.D."/>
        </authorList>
    </citation>
    <scope>NUCLEOTIDE SEQUENCE [LARGE SCALE GENOMIC DNA]</scope>
    <source>
        <strain evidence="8">BM706</strain>
    </source>
</reference>
<keyword evidence="5 7" id="KW-0472">Membrane</keyword>
<name>A0A2N5ZJH5_MUIH1</name>
<feature type="transmembrane region" description="Helical" evidence="7">
    <location>
        <begin position="135"/>
        <end position="153"/>
    </location>
</feature>
<comment type="caution">
    <text evidence="8">The sequence shown here is derived from an EMBL/GenBank/DDBJ whole genome shotgun (WGS) entry which is preliminary data.</text>
</comment>
<dbReference type="EMBL" id="PKTG01000048">
    <property type="protein sequence ID" value="PLX18848.1"/>
    <property type="molecule type" value="Genomic_DNA"/>
</dbReference>
<gene>
    <name evidence="8" type="ORF">C0601_03495</name>
</gene>
<evidence type="ECO:0000313" key="8">
    <source>
        <dbReference type="EMBL" id="PLX18848.1"/>
    </source>
</evidence>
<organism evidence="8 9">
    <name type="scientific">Muiribacterium halophilum</name>
    <dbReference type="NCBI Taxonomy" id="2053465"/>
    <lineage>
        <taxon>Bacteria</taxon>
        <taxon>Candidatus Muiribacteriota</taxon>
        <taxon>Candidatus Muiribacteriia</taxon>
        <taxon>Candidatus Muiribacteriales</taxon>
        <taxon>Candidatus Muiribacteriaceae</taxon>
        <taxon>Candidatus Muiribacterium</taxon>
    </lineage>
</organism>
<keyword evidence="3 6" id="KW-0812">Transmembrane</keyword>
<evidence type="ECO:0000256" key="3">
    <source>
        <dbReference type="ARBA" id="ARBA00022692"/>
    </source>
</evidence>
<feature type="transmembrane region" description="Helical" evidence="7">
    <location>
        <begin position="56"/>
        <end position="81"/>
    </location>
</feature>
<dbReference type="Proteomes" id="UP000234857">
    <property type="component" value="Unassembled WGS sequence"/>
</dbReference>
<feature type="transmembrane region" description="Helical" evidence="7">
    <location>
        <begin position="174"/>
        <end position="192"/>
    </location>
</feature>
<dbReference type="PANTHER" id="PTHR30477:SF18">
    <property type="entry name" value="METAL TRANSPORT SYSTEM MEMBRANE PROTEIN CT_417-RELATED"/>
    <property type="match status" value="1"/>
</dbReference>
<evidence type="ECO:0000256" key="7">
    <source>
        <dbReference type="SAM" id="Phobius"/>
    </source>
</evidence>
<dbReference type="Pfam" id="PF00950">
    <property type="entry name" value="ABC-3"/>
    <property type="match status" value="1"/>
</dbReference>
<keyword evidence="6" id="KW-0813">Transport</keyword>
<feature type="transmembrane region" description="Helical" evidence="7">
    <location>
        <begin position="12"/>
        <end position="36"/>
    </location>
</feature>
<evidence type="ECO:0000256" key="6">
    <source>
        <dbReference type="RuleBase" id="RU003943"/>
    </source>
</evidence>
<sequence>MTDILSFFHYDFFINAFLASLIISIPAGVIGTLVVANRLVFSAEGIAHSAFGGIGIALFLGISPYLGAGFFSILMAMFVAYSTFHSRERSDSIIGIVMAVSMSLGIIFMNLTPGYKSEPMTYLFGNILSVSRQDIIFISIFSVLLLMFVCIFYRKLLMVSYDPVFARIRKVNVGFWYVSIFLLISLTVVFVIKLVGIILLIALLSIPAYIAENYVRSLSSMMILSSLISVVMSLSGLFLSVIFDLPTSGSIVLTGGVIFFIHKIKLYFREKVSQ</sequence>
<accession>A0A2N5ZJH5</accession>
<evidence type="ECO:0000313" key="9">
    <source>
        <dbReference type="Proteomes" id="UP000234857"/>
    </source>
</evidence>
<comment type="similarity">
    <text evidence="2 6">Belongs to the ABC-3 integral membrane protein family.</text>
</comment>
<evidence type="ECO:0000256" key="5">
    <source>
        <dbReference type="ARBA" id="ARBA00023136"/>
    </source>
</evidence>
<dbReference type="InterPro" id="IPR037294">
    <property type="entry name" value="ABC_BtuC-like"/>
</dbReference>
<evidence type="ECO:0000256" key="1">
    <source>
        <dbReference type="ARBA" id="ARBA00004141"/>
    </source>
</evidence>
<evidence type="ECO:0000256" key="2">
    <source>
        <dbReference type="ARBA" id="ARBA00008034"/>
    </source>
</evidence>
<proteinExistence type="inferred from homology"/>
<dbReference type="PANTHER" id="PTHR30477">
    <property type="entry name" value="ABC-TRANSPORTER METAL-BINDING PROTEIN"/>
    <property type="match status" value="1"/>
</dbReference>
<dbReference type="GO" id="GO:0010043">
    <property type="term" value="P:response to zinc ion"/>
    <property type="evidence" value="ECO:0007669"/>
    <property type="project" value="TreeGrafter"/>
</dbReference>
<dbReference type="GO" id="GO:0055085">
    <property type="term" value="P:transmembrane transport"/>
    <property type="evidence" value="ECO:0007669"/>
    <property type="project" value="InterPro"/>
</dbReference>
<protein>
    <recommendedName>
        <fullName evidence="10">Metal ABC transporter permease</fullName>
    </recommendedName>
</protein>
<dbReference type="SUPFAM" id="SSF81345">
    <property type="entry name" value="ABC transporter involved in vitamin B12 uptake, BtuC"/>
    <property type="match status" value="1"/>
</dbReference>